<organism evidence="1 2">
    <name type="scientific">Okeanomitos corallinicola TIOX110</name>
    <dbReference type="NCBI Taxonomy" id="3133117"/>
    <lineage>
        <taxon>Bacteria</taxon>
        <taxon>Bacillati</taxon>
        <taxon>Cyanobacteriota</taxon>
        <taxon>Cyanophyceae</taxon>
        <taxon>Nostocales</taxon>
        <taxon>Aphanizomenonaceae</taxon>
        <taxon>Okeanomitos</taxon>
    </lineage>
</organism>
<dbReference type="Gene3D" id="2.60.40.10">
    <property type="entry name" value="Immunoglobulins"/>
    <property type="match status" value="1"/>
</dbReference>
<protein>
    <submittedName>
        <fullName evidence="1">P pilus assembly protein, chaperone PapD</fullName>
    </submittedName>
</protein>
<dbReference type="Proteomes" id="UP001483337">
    <property type="component" value="Chromosome"/>
</dbReference>
<keyword evidence="2" id="KW-1185">Reference proteome</keyword>
<dbReference type="InterPro" id="IPR013783">
    <property type="entry name" value="Ig-like_fold"/>
</dbReference>
<sequence length="275" mass="30181">MLDKSWISNLAFGLTLSALTLFPNIAKAQVSVSPLIIESNAKRGQAQGMITITNTSNSITRVRVYAKPFTYSRDSGFEILSSTPTDLTKYLQFSPRELTIKPRESRRVRLISRLAPNLPDGEYRAVIFNETLTETKNSQGNSVGLVARIGVTFYVRKGNISQKLEVSGASFNQAQKQIQILVTNSGKATARPGVNWTLKQGETVVKSGKVDPSSVVAESERNLLLKYPLKDEPALTPGEYQLSGDLIWGDNNNASKLPFNVNISIPKIAPVPDKK</sequence>
<dbReference type="RefSeq" id="WP_353932658.1">
    <property type="nucleotide sequence ID" value="NZ_CP150886.1"/>
</dbReference>
<proteinExistence type="predicted"/>
<gene>
    <name evidence="1" type="ORF">WJM97_08760</name>
</gene>
<evidence type="ECO:0000313" key="2">
    <source>
        <dbReference type="Proteomes" id="UP001483337"/>
    </source>
</evidence>
<dbReference type="EMBL" id="CP150886">
    <property type="protein sequence ID" value="WZB89764.1"/>
    <property type="molecule type" value="Genomic_DNA"/>
</dbReference>
<reference evidence="1 2" key="1">
    <citation type="submission" date="2024-04" db="EMBL/GenBank/DDBJ databases">
        <title>Okeanomitos corallinicola gen. &amp; sp. nov. (Nostocales, Cyanobacteria), a new toxic marine heterocyst-forming cyanobacterium from a coral reef.</title>
        <authorList>
            <person name="Li H."/>
            <person name="Li R."/>
            <person name="Kang J."/>
            <person name="Hii K.S."/>
            <person name="Mohamed H.F."/>
            <person name="Xu X."/>
            <person name="Luo Z."/>
        </authorList>
    </citation>
    <scope>NUCLEOTIDE SEQUENCE [LARGE SCALE GENOMIC DNA]</scope>
    <source>
        <strain evidence="1 2">TIOX110</strain>
    </source>
</reference>
<accession>A0ABZ2UWH5</accession>
<name>A0ABZ2UWH5_9CYAN</name>
<evidence type="ECO:0000313" key="1">
    <source>
        <dbReference type="EMBL" id="WZB89764.1"/>
    </source>
</evidence>